<accession>A0A7W6N9C5</accession>
<feature type="transmembrane region" description="Helical" evidence="1">
    <location>
        <begin position="62"/>
        <end position="85"/>
    </location>
</feature>
<protein>
    <submittedName>
        <fullName evidence="2">Uncharacterized protein</fullName>
    </submittedName>
</protein>
<dbReference type="Proteomes" id="UP000519439">
    <property type="component" value="Unassembled WGS sequence"/>
</dbReference>
<keyword evidence="3" id="KW-1185">Reference proteome</keyword>
<reference evidence="2 3" key="1">
    <citation type="submission" date="2020-08" db="EMBL/GenBank/DDBJ databases">
        <title>Genomic Encyclopedia of Type Strains, Phase IV (KMG-IV): sequencing the most valuable type-strain genomes for metagenomic binning, comparative biology and taxonomic classification.</title>
        <authorList>
            <person name="Goeker M."/>
        </authorList>
    </citation>
    <scope>NUCLEOTIDE SEQUENCE [LARGE SCALE GENOMIC DNA]</scope>
    <source>
        <strain evidence="2 3">DSM 15743</strain>
    </source>
</reference>
<keyword evidence="1" id="KW-0812">Transmembrane</keyword>
<name>A0A7W6N9C5_9HYPH</name>
<comment type="caution">
    <text evidence="2">The sequence shown here is derived from an EMBL/GenBank/DDBJ whole genome shotgun (WGS) entry which is preliminary data.</text>
</comment>
<evidence type="ECO:0000313" key="2">
    <source>
        <dbReference type="EMBL" id="MBB4041627.1"/>
    </source>
</evidence>
<dbReference type="EMBL" id="JACIDC010000013">
    <property type="protein sequence ID" value="MBB4041627.1"/>
    <property type="molecule type" value="Genomic_DNA"/>
</dbReference>
<sequence>MDEDHLAPAWENQVWLARQLSAMKPEPVAHRMDKTANNHFRGCVFAPHAGHRPTAVFRRLRGAAHVLSISATFIIRVGLASNWLLA</sequence>
<proteinExistence type="predicted"/>
<keyword evidence="1" id="KW-0472">Membrane</keyword>
<gene>
    <name evidence="2" type="ORF">GGR34_003305</name>
</gene>
<organism evidence="2 3">
    <name type="scientific">Microvirga flocculans</name>
    <dbReference type="NCBI Taxonomy" id="217168"/>
    <lineage>
        <taxon>Bacteria</taxon>
        <taxon>Pseudomonadati</taxon>
        <taxon>Pseudomonadota</taxon>
        <taxon>Alphaproteobacteria</taxon>
        <taxon>Hyphomicrobiales</taxon>
        <taxon>Methylobacteriaceae</taxon>
        <taxon>Microvirga</taxon>
    </lineage>
</organism>
<evidence type="ECO:0000256" key="1">
    <source>
        <dbReference type="SAM" id="Phobius"/>
    </source>
</evidence>
<keyword evidence="1" id="KW-1133">Transmembrane helix</keyword>
<dbReference type="AlphaFoldDB" id="A0A7W6N9C5"/>
<evidence type="ECO:0000313" key="3">
    <source>
        <dbReference type="Proteomes" id="UP000519439"/>
    </source>
</evidence>